<feature type="coiled-coil region" evidence="1">
    <location>
        <begin position="239"/>
        <end position="301"/>
    </location>
</feature>
<gene>
    <name evidence="4" type="ORF">THRCLA_11785</name>
</gene>
<dbReference type="EMBL" id="JNBS01005008">
    <property type="protein sequence ID" value="OQR81386.1"/>
    <property type="molecule type" value="Genomic_DNA"/>
</dbReference>
<reference evidence="4 5" key="1">
    <citation type="journal article" date="2014" name="Genome Biol. Evol.">
        <title>The secreted proteins of Achlya hypogyna and Thraustotheca clavata identify the ancestral oomycete secretome and reveal gene acquisitions by horizontal gene transfer.</title>
        <authorList>
            <person name="Misner I."/>
            <person name="Blouin N."/>
            <person name="Leonard G."/>
            <person name="Richards T.A."/>
            <person name="Lane C.E."/>
        </authorList>
    </citation>
    <scope>NUCLEOTIDE SEQUENCE [LARGE SCALE GENOMIC DNA]</scope>
    <source>
        <strain evidence="4 5">ATCC 34112</strain>
    </source>
</reference>
<dbReference type="PANTHER" id="PTHR23159:SF31">
    <property type="entry name" value="CENTROSOME-ASSOCIATED PROTEIN CEP250 ISOFORM X1"/>
    <property type="match status" value="1"/>
</dbReference>
<feature type="coiled-coil region" evidence="1">
    <location>
        <begin position="1044"/>
        <end position="1171"/>
    </location>
</feature>
<evidence type="ECO:0000256" key="2">
    <source>
        <dbReference type="SAM" id="MobiDB-lite"/>
    </source>
</evidence>
<feature type="coiled-coil region" evidence="1">
    <location>
        <begin position="419"/>
        <end position="531"/>
    </location>
</feature>
<feature type="coiled-coil region" evidence="1">
    <location>
        <begin position="768"/>
        <end position="924"/>
    </location>
</feature>
<dbReference type="OrthoDB" id="71357at2759"/>
<keyword evidence="5" id="KW-1185">Reference proteome</keyword>
<comment type="caution">
    <text evidence="4">The sequence shown here is derived from an EMBL/GenBank/DDBJ whole genome shotgun (WGS) entry which is preliminary data.</text>
</comment>
<dbReference type="InterPro" id="IPR019448">
    <property type="entry name" value="NT-C2"/>
</dbReference>
<feature type="compositionally biased region" description="Basic and acidic residues" evidence="2">
    <location>
        <begin position="168"/>
        <end position="188"/>
    </location>
</feature>
<feature type="coiled-coil region" evidence="1">
    <location>
        <begin position="647"/>
        <end position="741"/>
    </location>
</feature>
<proteinExistence type="predicted"/>
<feature type="coiled-coil region" evidence="1">
    <location>
        <begin position="575"/>
        <end position="602"/>
    </location>
</feature>
<feature type="region of interest" description="Disordered" evidence="2">
    <location>
        <begin position="937"/>
        <end position="967"/>
    </location>
</feature>
<evidence type="ECO:0000259" key="3">
    <source>
        <dbReference type="PROSITE" id="PS51840"/>
    </source>
</evidence>
<evidence type="ECO:0000313" key="5">
    <source>
        <dbReference type="Proteomes" id="UP000243217"/>
    </source>
</evidence>
<feature type="region of interest" description="Disordered" evidence="2">
    <location>
        <begin position="156"/>
        <end position="222"/>
    </location>
</feature>
<dbReference type="PANTHER" id="PTHR23159">
    <property type="entry name" value="CENTROSOMAL PROTEIN 2"/>
    <property type="match status" value="1"/>
</dbReference>
<feature type="coiled-coil region" evidence="1">
    <location>
        <begin position="981"/>
        <end position="1008"/>
    </location>
</feature>
<evidence type="ECO:0000313" key="4">
    <source>
        <dbReference type="EMBL" id="OQR81386.1"/>
    </source>
</evidence>
<name>A0A1V9Y6R3_9STRA</name>
<dbReference type="STRING" id="74557.A0A1V9Y6R3"/>
<dbReference type="AlphaFoldDB" id="A0A1V9Y6R3"/>
<organism evidence="4 5">
    <name type="scientific">Thraustotheca clavata</name>
    <dbReference type="NCBI Taxonomy" id="74557"/>
    <lineage>
        <taxon>Eukaryota</taxon>
        <taxon>Sar</taxon>
        <taxon>Stramenopiles</taxon>
        <taxon>Oomycota</taxon>
        <taxon>Saprolegniomycetes</taxon>
        <taxon>Saprolegniales</taxon>
        <taxon>Achlyaceae</taxon>
        <taxon>Thraustotheca</taxon>
    </lineage>
</organism>
<sequence>MSRFFRAATHAGKTGVGFQVHVTLHRLTTTDPDVKEAESVCAVVVRGNHKLKSSVAKIGAFRGDTGSRHVQWNEEVLTFHSTMYRGKNNAFLSKPMTVEILKCNGDGQLATFEVDLATFISEKNGGVNSCDTSIQAKKSWGNASLMITISSNLDSDRPITASSTASAVHHDQETSEHEDSLASPEKRKSIVASNSSDRRPSHIVQSSRPNATLEPLSEEDTSASAVNIAAQMVKYDRTTKELQAKVESLTLQLSDSKEQNKVVHKEMQDWKTKHTQLGTSHTTLQEEMASLREKKAKAEKEVVLRRTELQNTLESSSRVNVVQLERIRHLTSVNEDLKSKVHELQTASDNYQSQIAAIKKEVSVPAVQEVRKMSSWSEGQNHEKQTVASNYQTAPPAIFVSEVENNTVAEQVVRLQGENKSLHETSTSLQREVENLENQLFERSSELQHVLELHAHANATLTQKTAMVQQLQEELAKQTQNVDQVQVPTNSNSDDLVAMLRGNIEELQEEITTLQVKNKQLRESKTKAEEEVYSQDFGFAKSHLTKTSKSSRRQHYRNRGIVDKDKTILELKQLTVTQEDSITKLQQDLRNVQEELTVAIQKPPQVVHVRDVLGTHFPTQMQPQAVEQARAASQLTITTTANVDADVAYLKQQLRELKEINAKIEEDLKEKRTELQSAITLHTRMQADSQDQLKTLEMQIERLQTLKDEAQTELSKLQKDYQSLESEKQALNDKLELEIREKITLQSSLEAVQSVNEEVTQAKIQEAVAQVSIEISGLTNELQSLQEENERIKTELHTEILKNNVASEVNGLKAQIQELKQEIKHLQFELSEKTVELESLRQPAQENSGIEPIQQLLDERNEELEKINDQLASALDEVDQLHQANEAYELDRNDNSDRDKDKIIAELQEQLSTSQAEVRQLQEKHLQNILINGYKASAASDSDSEDEATPSHNDEKPNHGENDVKSTNIEARVSIKQAIENSVYEAELIKLRQELESCRVEIEELKSTPKSTAADIERISELELALCEAQEQLTKSPQIGNSSIQEDKQRITELEELLKKVQEEVCKQGEPIANIEAVALSQELQATKAKLDIISVEIDQANARNAALQAQIDSSLTTSSEDIVQLKAENEFFQSELIASKLKLAQLQEKYDNLNSEYKKVEKELVLSKIQAAEAALKTKKKK</sequence>
<feature type="domain" description="C2 NT-type" evidence="3">
    <location>
        <begin position="8"/>
        <end position="153"/>
    </location>
</feature>
<evidence type="ECO:0000256" key="1">
    <source>
        <dbReference type="SAM" id="Coils"/>
    </source>
</evidence>
<accession>A0A1V9Y6R3</accession>
<dbReference type="PROSITE" id="PS51840">
    <property type="entry name" value="C2_NT"/>
    <property type="match status" value="1"/>
</dbReference>
<dbReference type="Proteomes" id="UP000243217">
    <property type="component" value="Unassembled WGS sequence"/>
</dbReference>
<protein>
    <recommendedName>
        <fullName evidence="3">C2 NT-type domain-containing protein</fullName>
    </recommendedName>
</protein>
<keyword evidence="1" id="KW-0175">Coiled coil</keyword>
<feature type="compositionally biased region" description="Basic and acidic residues" evidence="2">
    <location>
        <begin position="952"/>
        <end position="964"/>
    </location>
</feature>
<feature type="coiled-coil region" evidence="1">
    <location>
        <begin position="327"/>
        <end position="361"/>
    </location>
</feature>